<dbReference type="Proteomes" id="UP000789570">
    <property type="component" value="Unassembled WGS sequence"/>
</dbReference>
<protein>
    <submittedName>
        <fullName evidence="1">12720_t:CDS:1</fullName>
    </submittedName>
</protein>
<reference evidence="1" key="1">
    <citation type="submission" date="2021-06" db="EMBL/GenBank/DDBJ databases">
        <authorList>
            <person name="Kallberg Y."/>
            <person name="Tangrot J."/>
            <person name="Rosling A."/>
        </authorList>
    </citation>
    <scope>NUCLEOTIDE SEQUENCE</scope>
    <source>
        <strain evidence="1">UK204</strain>
    </source>
</reference>
<evidence type="ECO:0000313" key="2">
    <source>
        <dbReference type="Proteomes" id="UP000789570"/>
    </source>
</evidence>
<proteinExistence type="predicted"/>
<name>A0A9N9DFK3_9GLOM</name>
<dbReference type="AlphaFoldDB" id="A0A9N9DFK3"/>
<gene>
    <name evidence="1" type="ORF">FCALED_LOCUS10433</name>
</gene>
<keyword evidence="2" id="KW-1185">Reference proteome</keyword>
<dbReference type="EMBL" id="CAJVPQ010003835">
    <property type="protein sequence ID" value="CAG8638362.1"/>
    <property type="molecule type" value="Genomic_DNA"/>
</dbReference>
<accession>A0A9N9DFK3</accession>
<sequence length="133" mass="15776">MLNTLRQEPYEKVDFYAEKFKRLIKKVNSSNALSDKYTVRIFLNGLRKNIISLIAFIHPKNVDEAIKAAKQVERKPDRRKPKDDRNLTKVWDIKNKENSVYLTFAFKEEFEPNPTVFLAETSKENIWKIKDDI</sequence>
<comment type="caution">
    <text evidence="1">The sequence shown here is derived from an EMBL/GenBank/DDBJ whole genome shotgun (WGS) entry which is preliminary data.</text>
</comment>
<evidence type="ECO:0000313" key="1">
    <source>
        <dbReference type="EMBL" id="CAG8638362.1"/>
    </source>
</evidence>
<organism evidence="1 2">
    <name type="scientific">Funneliformis caledonium</name>
    <dbReference type="NCBI Taxonomy" id="1117310"/>
    <lineage>
        <taxon>Eukaryota</taxon>
        <taxon>Fungi</taxon>
        <taxon>Fungi incertae sedis</taxon>
        <taxon>Mucoromycota</taxon>
        <taxon>Glomeromycotina</taxon>
        <taxon>Glomeromycetes</taxon>
        <taxon>Glomerales</taxon>
        <taxon>Glomeraceae</taxon>
        <taxon>Funneliformis</taxon>
    </lineage>
</organism>